<sequence>MNTPVLAQPLAPFSDAYILKPHRFHDDRGWFEETWSAKRFREHTGVDTIFVQDNASRSLVRGVVRGLHYQRPPAAQGKLVRCSAGSLFDAIVDIRHGSPTYGRSASIVLSVENGLQLWVPRGFAHGFCALEPGTQIAYKVDAPYSPECDAGIKWNDPALGIDWPVTEGEALLAGKDLKHPALADAPADFERDGA</sequence>
<protein>
    <recommendedName>
        <fullName evidence="4 5">dTDP-4-dehydrorhamnose 3,5-epimerase</fullName>
        <ecNumber evidence="3 5">5.1.3.13</ecNumber>
    </recommendedName>
    <alternativeName>
        <fullName evidence="5">Thymidine diphospho-4-keto-rhamnose 3,5-epimerase</fullName>
    </alternativeName>
</protein>
<comment type="function">
    <text evidence="2 5">Catalyzes the epimerization of the C3' and C5'positions of dTDP-6-deoxy-D-xylo-4-hexulose, forming dTDP-6-deoxy-L-lyxo-4-hexulose.</text>
</comment>
<dbReference type="Pfam" id="PF00908">
    <property type="entry name" value="dTDP_sugar_isom"/>
    <property type="match status" value="1"/>
</dbReference>
<comment type="subunit">
    <text evidence="5">Homodimer.</text>
</comment>
<keyword evidence="5 6" id="KW-0413">Isomerase</keyword>
<dbReference type="PANTHER" id="PTHR21047">
    <property type="entry name" value="DTDP-6-DEOXY-D-GLUCOSE-3,5 EPIMERASE"/>
    <property type="match status" value="1"/>
</dbReference>
<comment type="catalytic activity">
    <reaction evidence="1 5">
        <text>dTDP-4-dehydro-6-deoxy-alpha-D-glucose = dTDP-4-dehydro-beta-L-rhamnose</text>
        <dbReference type="Rhea" id="RHEA:16969"/>
        <dbReference type="ChEBI" id="CHEBI:57649"/>
        <dbReference type="ChEBI" id="CHEBI:62830"/>
        <dbReference type="EC" id="5.1.3.13"/>
    </reaction>
</comment>
<evidence type="ECO:0000313" key="7">
    <source>
        <dbReference type="Proteomes" id="UP001595379"/>
    </source>
</evidence>
<comment type="pathway">
    <text evidence="5">Carbohydrate biosynthesis; dTDP-L-rhamnose biosynthesis.</text>
</comment>
<dbReference type="Gene3D" id="2.60.120.10">
    <property type="entry name" value="Jelly Rolls"/>
    <property type="match status" value="1"/>
</dbReference>
<evidence type="ECO:0000256" key="1">
    <source>
        <dbReference type="ARBA" id="ARBA00001298"/>
    </source>
</evidence>
<evidence type="ECO:0000256" key="2">
    <source>
        <dbReference type="ARBA" id="ARBA00001997"/>
    </source>
</evidence>
<dbReference type="InterPro" id="IPR000888">
    <property type="entry name" value="RmlC-like"/>
</dbReference>
<dbReference type="GO" id="GO:0008830">
    <property type="term" value="F:dTDP-4-dehydrorhamnose 3,5-epimerase activity"/>
    <property type="evidence" value="ECO:0007669"/>
    <property type="project" value="UniProtKB-EC"/>
</dbReference>
<dbReference type="NCBIfam" id="TIGR01221">
    <property type="entry name" value="rmlC"/>
    <property type="match status" value="1"/>
</dbReference>
<organism evidence="6 7">
    <name type="scientific">Hyphobacterium vulgare</name>
    <dbReference type="NCBI Taxonomy" id="1736751"/>
    <lineage>
        <taxon>Bacteria</taxon>
        <taxon>Pseudomonadati</taxon>
        <taxon>Pseudomonadota</taxon>
        <taxon>Alphaproteobacteria</taxon>
        <taxon>Maricaulales</taxon>
        <taxon>Maricaulaceae</taxon>
        <taxon>Hyphobacterium</taxon>
    </lineage>
</organism>
<dbReference type="Proteomes" id="UP001595379">
    <property type="component" value="Unassembled WGS sequence"/>
</dbReference>
<comment type="caution">
    <text evidence="6">The sequence shown here is derived from an EMBL/GenBank/DDBJ whole genome shotgun (WGS) entry which is preliminary data.</text>
</comment>
<gene>
    <name evidence="6" type="primary">rfbC</name>
    <name evidence="6" type="ORF">ACFOOR_06190</name>
</gene>
<dbReference type="EMBL" id="JBHRSV010000006">
    <property type="protein sequence ID" value="MFC2925689.1"/>
    <property type="molecule type" value="Genomic_DNA"/>
</dbReference>
<evidence type="ECO:0000256" key="3">
    <source>
        <dbReference type="ARBA" id="ARBA00012098"/>
    </source>
</evidence>
<accession>A0ABV6ZWA6</accession>
<comment type="similarity">
    <text evidence="5">Belongs to the dTDP-4-dehydrorhamnose 3,5-epimerase family.</text>
</comment>
<proteinExistence type="inferred from homology"/>
<evidence type="ECO:0000256" key="4">
    <source>
        <dbReference type="ARBA" id="ARBA00019595"/>
    </source>
</evidence>
<dbReference type="EC" id="5.1.3.13" evidence="3 5"/>
<dbReference type="RefSeq" id="WP_343165515.1">
    <property type="nucleotide sequence ID" value="NZ_JBHRSV010000006.1"/>
</dbReference>
<dbReference type="CDD" id="cd00438">
    <property type="entry name" value="cupin_RmlC"/>
    <property type="match status" value="1"/>
</dbReference>
<evidence type="ECO:0000256" key="5">
    <source>
        <dbReference type="RuleBase" id="RU364069"/>
    </source>
</evidence>
<dbReference type="SUPFAM" id="SSF51182">
    <property type="entry name" value="RmlC-like cupins"/>
    <property type="match status" value="1"/>
</dbReference>
<name>A0ABV6ZWA6_9PROT</name>
<dbReference type="InterPro" id="IPR014710">
    <property type="entry name" value="RmlC-like_jellyroll"/>
</dbReference>
<keyword evidence="7" id="KW-1185">Reference proteome</keyword>
<reference evidence="7" key="1">
    <citation type="journal article" date="2019" name="Int. J. Syst. Evol. Microbiol.">
        <title>The Global Catalogue of Microorganisms (GCM) 10K type strain sequencing project: providing services to taxonomists for standard genome sequencing and annotation.</title>
        <authorList>
            <consortium name="The Broad Institute Genomics Platform"/>
            <consortium name="The Broad Institute Genome Sequencing Center for Infectious Disease"/>
            <person name="Wu L."/>
            <person name="Ma J."/>
        </authorList>
    </citation>
    <scope>NUCLEOTIDE SEQUENCE [LARGE SCALE GENOMIC DNA]</scope>
    <source>
        <strain evidence="7">KCTC 52487</strain>
    </source>
</reference>
<dbReference type="InterPro" id="IPR011051">
    <property type="entry name" value="RmlC_Cupin_sf"/>
</dbReference>
<evidence type="ECO:0000313" key="6">
    <source>
        <dbReference type="EMBL" id="MFC2925689.1"/>
    </source>
</evidence>
<dbReference type="PANTHER" id="PTHR21047:SF2">
    <property type="entry name" value="THYMIDINE DIPHOSPHO-4-KETO-RHAMNOSE 3,5-EPIMERASE"/>
    <property type="match status" value="1"/>
</dbReference>